<dbReference type="PANTHER" id="PTHR12526">
    <property type="entry name" value="GLYCOSYLTRANSFERASE"/>
    <property type="match status" value="1"/>
</dbReference>
<accession>A0ABY3L1H1</accession>
<dbReference type="Pfam" id="PF00534">
    <property type="entry name" value="Glycos_transf_1"/>
    <property type="match status" value="1"/>
</dbReference>
<dbReference type="Proteomes" id="UP000321317">
    <property type="component" value="Unassembled WGS sequence"/>
</dbReference>
<sequence>MERKKIILLIGDITTGGGAERVVSHLANAFCEFYEVELLSIYKANETPAFALDDRIKLSFLHFKDRKRVRTFFYKLIDKFYESYLLKKRYKNANIMIYNNMPHYPIFKNKNTRYLHIIHEKQKKYRTKFNTYDTLITINKQQKELLQTHHKHIIYIPNFLPKMPDVITNHQQKVVLYLGRFSKEKGVLRLIDIWKKVQEEAKFREWNLVFVGDGVLKEAMQDKINKLNLNDTIIIKGFTNDVEKEYLGASIYAMSSYNEGFGMVLIESASYALPSVAFDITSGPSDIIENGKSGFLIKDDDLKDYADKLQILMRDENLRKTMGENAKELVKKRFSKEIVLKKWQDLFASLK</sequence>
<organism evidence="2 3">
    <name type="scientific">Campylobacter helveticus</name>
    <dbReference type="NCBI Taxonomy" id="28898"/>
    <lineage>
        <taxon>Bacteria</taxon>
        <taxon>Pseudomonadati</taxon>
        <taxon>Campylobacterota</taxon>
        <taxon>Epsilonproteobacteria</taxon>
        <taxon>Campylobacterales</taxon>
        <taxon>Campylobacteraceae</taxon>
        <taxon>Campylobacter</taxon>
    </lineage>
</organism>
<evidence type="ECO:0000259" key="1">
    <source>
        <dbReference type="Pfam" id="PF00534"/>
    </source>
</evidence>
<dbReference type="RefSeq" id="WP_147734656.1">
    <property type="nucleotide sequence ID" value="NZ_JANKHQ010000002.1"/>
</dbReference>
<feature type="domain" description="Glycosyl transferase family 1" evidence="1">
    <location>
        <begin position="168"/>
        <end position="328"/>
    </location>
</feature>
<gene>
    <name evidence="2" type="ORF">FVD16_06065</name>
</gene>
<comment type="caution">
    <text evidence="2">The sequence shown here is derived from an EMBL/GenBank/DDBJ whole genome shotgun (WGS) entry which is preliminary data.</text>
</comment>
<dbReference type="Gene3D" id="3.40.50.2000">
    <property type="entry name" value="Glycogen Phosphorylase B"/>
    <property type="match status" value="2"/>
</dbReference>
<protein>
    <submittedName>
        <fullName evidence="2">Glycosyltransferase family 4 protein</fullName>
    </submittedName>
</protein>
<evidence type="ECO:0000313" key="3">
    <source>
        <dbReference type="Proteomes" id="UP000321317"/>
    </source>
</evidence>
<reference evidence="2 3" key="1">
    <citation type="submission" date="2019-08" db="EMBL/GenBank/DDBJ databases">
        <title>Rapid identification of Enteric Bacteria from Whole Genome Sequences (WGS) using Average Nucleotide Identity (ANI).</title>
        <authorList>
            <person name="Lane C."/>
        </authorList>
    </citation>
    <scope>NUCLEOTIDE SEQUENCE [LARGE SCALE GENOMIC DNA]</scope>
    <source>
        <strain evidence="2 3">D4984</strain>
    </source>
</reference>
<proteinExistence type="predicted"/>
<name>A0ABY3L1H1_9BACT</name>
<evidence type="ECO:0000313" key="2">
    <source>
        <dbReference type="EMBL" id="TXK56804.1"/>
    </source>
</evidence>
<dbReference type="CDD" id="cd03820">
    <property type="entry name" value="GT4_AmsD-like"/>
    <property type="match status" value="1"/>
</dbReference>
<dbReference type="SUPFAM" id="SSF53756">
    <property type="entry name" value="UDP-Glycosyltransferase/glycogen phosphorylase"/>
    <property type="match status" value="1"/>
</dbReference>
<dbReference type="EMBL" id="VRMA01000052">
    <property type="protein sequence ID" value="TXK56804.1"/>
    <property type="molecule type" value="Genomic_DNA"/>
</dbReference>
<keyword evidence="3" id="KW-1185">Reference proteome</keyword>
<dbReference type="PANTHER" id="PTHR12526:SF630">
    <property type="entry name" value="GLYCOSYLTRANSFERASE"/>
    <property type="match status" value="1"/>
</dbReference>
<dbReference type="InterPro" id="IPR001296">
    <property type="entry name" value="Glyco_trans_1"/>
</dbReference>